<feature type="chain" id="PRO_5015639375" evidence="2">
    <location>
        <begin position="27"/>
        <end position="584"/>
    </location>
</feature>
<evidence type="ECO:0000313" key="4">
    <source>
        <dbReference type="Proteomes" id="UP000237423"/>
    </source>
</evidence>
<gene>
    <name evidence="3" type="primary">bepA_3</name>
    <name evidence="3" type="ORF">AADEFJLK_00727</name>
</gene>
<dbReference type="Gene3D" id="1.25.40.10">
    <property type="entry name" value="Tetratricopeptide repeat domain"/>
    <property type="match status" value="2"/>
</dbReference>
<dbReference type="Pfam" id="PF13432">
    <property type="entry name" value="TPR_16"/>
    <property type="match status" value="2"/>
</dbReference>
<keyword evidence="1" id="KW-0802">TPR repeat</keyword>
<keyword evidence="3" id="KW-0645">Protease</keyword>
<keyword evidence="3" id="KW-0378">Hydrolase</keyword>
<feature type="repeat" description="TPR" evidence="1">
    <location>
        <begin position="264"/>
        <end position="297"/>
    </location>
</feature>
<organism evidence="3 4">
    <name type="scientific">Methylovulum psychrotolerans</name>
    <dbReference type="NCBI Taxonomy" id="1704499"/>
    <lineage>
        <taxon>Bacteria</taxon>
        <taxon>Pseudomonadati</taxon>
        <taxon>Pseudomonadota</taxon>
        <taxon>Gammaproteobacteria</taxon>
        <taxon>Methylococcales</taxon>
        <taxon>Methylococcaceae</taxon>
        <taxon>Methylovulum</taxon>
    </lineage>
</organism>
<evidence type="ECO:0000256" key="2">
    <source>
        <dbReference type="SAM" id="SignalP"/>
    </source>
</evidence>
<dbReference type="AlphaFoldDB" id="A0A2S5CS83"/>
<dbReference type="Proteomes" id="UP000237423">
    <property type="component" value="Unassembled WGS sequence"/>
</dbReference>
<comment type="caution">
    <text evidence="3">The sequence shown here is derived from an EMBL/GenBank/DDBJ whole genome shotgun (WGS) entry which is preliminary data.</text>
</comment>
<dbReference type="PANTHER" id="PTHR12558">
    <property type="entry name" value="CELL DIVISION CYCLE 16,23,27"/>
    <property type="match status" value="1"/>
</dbReference>
<dbReference type="SMART" id="SM00028">
    <property type="entry name" value="TPR"/>
    <property type="match status" value="9"/>
</dbReference>
<keyword evidence="2" id="KW-0732">Signal</keyword>
<dbReference type="Pfam" id="PF14559">
    <property type="entry name" value="TPR_19"/>
    <property type="match status" value="3"/>
</dbReference>
<dbReference type="SUPFAM" id="SSF48452">
    <property type="entry name" value="TPR-like"/>
    <property type="match status" value="2"/>
</dbReference>
<dbReference type="PROSITE" id="PS51257">
    <property type="entry name" value="PROKAR_LIPOPROTEIN"/>
    <property type="match status" value="1"/>
</dbReference>
<evidence type="ECO:0000256" key="1">
    <source>
        <dbReference type="PROSITE-ProRule" id="PRU00339"/>
    </source>
</evidence>
<dbReference type="InterPro" id="IPR011990">
    <property type="entry name" value="TPR-like_helical_dom_sf"/>
</dbReference>
<sequence length="584" mass="65063">MLTFRLFIFRLFSVTTLVLLYGCASAPDKPQVSDAVQVADKPAVIKPKPKDVNTSIDPDVLFMLLTAELAGQRGQYDIALEGYMEAAKRVHDPRFAERAAMIAMYLKNGNKLDEAIKIWLRQDPNNATARKFAALSALQAGNKAAAVEHIESLLKNDPANFDKALLELAGVLQKANKSAPVLEVLDTVAARHPNQAIVYFVEALLATQMDKPDLAAAKVAEALRIQPNWDKALMLQAQLAIMSGHFDQAKTVLKAAVQKSPDDIKIKKVLAQVLIKNRDYDEAITLYQAIIKANPQESESRLALGLVYLQEDKPDEAEDALTPLLKDPQWQPQASYYLGKIAEQDNDIPKALAWYDKVNDERLGFEAGIAAVGLLGRDKQFAQAENRVVALAKKYPQQKERIVIVQAELFSQQRQYAKAFELLSKALVDEPDNKGLLYARALMAEHVGKLDVLEADLKKIIAQHPDNAEALNALGYTLADKTTRYQEAEGYLQRALKLSPDEAVILDSYGWLQFKLGNTAKALDYLQRAYGKQKENEIAGHLAEVLWFLGKKDQAKKIYNEAIKEAPSDRYLLDFKTRILDPAQ</sequence>
<protein>
    <submittedName>
        <fullName evidence="3">Beta-barrel assembly-enhancing protease</fullName>
        <ecNumber evidence="3">3.4.-.-</ecNumber>
    </submittedName>
</protein>
<reference evidence="3 4" key="1">
    <citation type="submission" date="2017-11" db="EMBL/GenBank/DDBJ databases">
        <title>Draft Genome Sequence of Methylobacter psychrotolerans Sph1T, an Obligate Methanotroph from Low-Temperature Environments.</title>
        <authorList>
            <person name="Oshkin I.Y."/>
            <person name="Miroshnikov K."/>
            <person name="Belova S.E."/>
            <person name="Korzhenkov A."/>
            <person name="Toshchakov S.V."/>
            <person name="Dedysh S.N."/>
        </authorList>
    </citation>
    <scope>NUCLEOTIDE SEQUENCE [LARGE SCALE GENOMIC DNA]</scope>
    <source>
        <strain evidence="3 4">Sph1</strain>
    </source>
</reference>
<dbReference type="PANTHER" id="PTHR12558:SF13">
    <property type="entry name" value="CELL DIVISION CYCLE PROTEIN 27 HOMOLOG"/>
    <property type="match status" value="1"/>
</dbReference>
<dbReference type="InterPro" id="IPR019734">
    <property type="entry name" value="TPR_rpt"/>
</dbReference>
<proteinExistence type="predicted"/>
<dbReference type="GO" id="GO:0008233">
    <property type="term" value="F:peptidase activity"/>
    <property type="evidence" value="ECO:0007669"/>
    <property type="project" value="UniProtKB-KW"/>
</dbReference>
<dbReference type="PROSITE" id="PS50005">
    <property type="entry name" value="TPR"/>
    <property type="match status" value="1"/>
</dbReference>
<name>A0A2S5CS83_9GAMM</name>
<dbReference type="GO" id="GO:0006508">
    <property type="term" value="P:proteolysis"/>
    <property type="evidence" value="ECO:0007669"/>
    <property type="project" value="UniProtKB-KW"/>
</dbReference>
<dbReference type="RefSeq" id="WP_249027964.1">
    <property type="nucleotide sequence ID" value="NZ_PGFZ01000001.1"/>
</dbReference>
<accession>A0A2S5CS83</accession>
<feature type="signal peptide" evidence="2">
    <location>
        <begin position="1"/>
        <end position="26"/>
    </location>
</feature>
<dbReference type="EC" id="3.4.-.-" evidence="3"/>
<dbReference type="EMBL" id="PGFZ01000001">
    <property type="protein sequence ID" value="POZ53689.1"/>
    <property type="molecule type" value="Genomic_DNA"/>
</dbReference>
<evidence type="ECO:0000313" key="3">
    <source>
        <dbReference type="EMBL" id="POZ53689.1"/>
    </source>
</evidence>